<accession>A0A7C1GQV3</accession>
<evidence type="ECO:0000313" key="2">
    <source>
        <dbReference type="EMBL" id="HDP78362.1"/>
    </source>
</evidence>
<dbReference type="InterPro" id="IPR013783">
    <property type="entry name" value="Ig-like_fold"/>
</dbReference>
<dbReference type="Pfam" id="PF06439">
    <property type="entry name" value="3keto-disac_hyd"/>
    <property type="match status" value="1"/>
</dbReference>
<dbReference type="Gene3D" id="2.60.40.10">
    <property type="entry name" value="Immunoglobulins"/>
    <property type="match status" value="1"/>
</dbReference>
<dbReference type="EMBL" id="DSBT01000283">
    <property type="protein sequence ID" value="HDP78362.1"/>
    <property type="molecule type" value="Genomic_DNA"/>
</dbReference>
<dbReference type="SUPFAM" id="SSF49899">
    <property type="entry name" value="Concanavalin A-like lectins/glucanases"/>
    <property type="match status" value="1"/>
</dbReference>
<dbReference type="GO" id="GO:0016787">
    <property type="term" value="F:hydrolase activity"/>
    <property type="evidence" value="ECO:0007669"/>
    <property type="project" value="InterPro"/>
</dbReference>
<name>A0A7C1GQV3_9BACT</name>
<feature type="non-terminal residue" evidence="2">
    <location>
        <position position="1009"/>
    </location>
</feature>
<organism evidence="2">
    <name type="scientific">Mesotoga infera</name>
    <dbReference type="NCBI Taxonomy" id="1236046"/>
    <lineage>
        <taxon>Bacteria</taxon>
        <taxon>Thermotogati</taxon>
        <taxon>Thermotogota</taxon>
        <taxon>Thermotogae</taxon>
        <taxon>Kosmotogales</taxon>
        <taxon>Kosmotogaceae</taxon>
        <taxon>Mesotoga</taxon>
    </lineage>
</organism>
<protein>
    <submittedName>
        <fullName evidence="2">DUF1080 domain-containing protein</fullName>
    </submittedName>
</protein>
<dbReference type="Gene3D" id="2.60.120.560">
    <property type="entry name" value="Exo-inulinase, domain 1"/>
    <property type="match status" value="1"/>
</dbReference>
<dbReference type="Proteomes" id="UP000886198">
    <property type="component" value="Unassembled WGS sequence"/>
</dbReference>
<gene>
    <name evidence="2" type="ORF">ENN47_09315</name>
</gene>
<dbReference type="SUPFAM" id="SSF117074">
    <property type="entry name" value="Hypothetical protein PA1324"/>
    <property type="match status" value="1"/>
</dbReference>
<evidence type="ECO:0000259" key="1">
    <source>
        <dbReference type="Pfam" id="PF06439"/>
    </source>
</evidence>
<dbReference type="InterPro" id="IPR010496">
    <property type="entry name" value="AL/BT2_dom"/>
</dbReference>
<dbReference type="AlphaFoldDB" id="A0A7C1GQV3"/>
<sequence>MMAERLTFIMILFLIGVCTLSFAIISYVDPVGFPAPWPDNPSPIIASFEFSDIADLADYYPTGSWSASNGLLSASGSGELRSILNGSETWTNYSIKTLARIAGNIDETDSSYKIFFRTNGSAANFNGYSFEIDSDYTNRFSLRRVVNGIETAPLITSVTSIGFDWNQWQEISITSIGNTFTMYVNGIEVLRYTDLDNPILSGRMGLGFEGTAQVEFDYVRVFSATAGSREWKPYTYQGEVVYDESGNADQSSGGSVSPSNVDIVSSPSLPSVMVYFDSGVMMFRMILGGNPLALTGRGTPFISSTWTVLIDLDGDGFRDFAVELDGTDSGAAPDDIKVFYSTVKDQFLYDSGLIWKQDSARHLYNPTNSDGEPEGPANWDRDPLPSVWDFSRTRVTEFSDPVAGTVYILDFQVPLSALDATSVGGPKLTSDSVFQLAFTTSANTNNPVQKDLAYQGSFTMDRNKPLLFGDPINSTGQISQIPLTSKITVTGCGPSLIEALVQDASILVDGQVRSSVSSVRFFYYFDFDGDGIADDGFDWVLIGDASSTDGFNPWRLNWNTSLIPQGNYIVKAVLVDYQGNTMDSYLQYTDGDLRQAALFENTCSSLNLSISGIVFEDVGNDGYSYVPGTDLPKEGVRVRLYRELDENETLSNGDSFVAETVTDNSGAYSFGPLPPYRYYIAVNSRDIAPAGIKAGFSAEAAWAEQTFKREFIGSSYQDLQAFGGVNPLESDFFSMTSMAVEDNNFQHQSVADITEATEPIDGIDHGFSFNVVVNSADSGINDPGSPGNQGTFRQFVLNSNAIEGPNAAKFVLMTPQNSTSGTNSWWTIKAASAFPGISDAGTSINGIVFSNSNSVAKSNLSSIAGGVAGTSRVSVPEIAGAEIEIDCNNLPNCLRTEGTASDFSLSSIAFFNAGGSLGDQSAALTIEGPNANLTGLILGSRADGTKPSDDLLNRRFGLIFSSSGDLSNSYIAHNGSGLLITGSSVNVHEILVYGNGIGSAGTDGNGVTI</sequence>
<reference evidence="2" key="1">
    <citation type="journal article" date="2020" name="mSystems">
        <title>Genome- and Community-Level Interaction Insights into Carbon Utilization and Element Cycling Functions of Hydrothermarchaeota in Hydrothermal Sediment.</title>
        <authorList>
            <person name="Zhou Z."/>
            <person name="Liu Y."/>
            <person name="Xu W."/>
            <person name="Pan J."/>
            <person name="Luo Z.H."/>
            <person name="Li M."/>
        </authorList>
    </citation>
    <scope>NUCLEOTIDE SEQUENCE [LARGE SCALE GENOMIC DNA]</scope>
    <source>
        <strain evidence="2">SpSt-1179</strain>
    </source>
</reference>
<comment type="caution">
    <text evidence="2">The sequence shown here is derived from an EMBL/GenBank/DDBJ whole genome shotgun (WGS) entry which is preliminary data.</text>
</comment>
<proteinExistence type="predicted"/>
<dbReference type="InterPro" id="IPR013320">
    <property type="entry name" value="ConA-like_dom_sf"/>
</dbReference>
<feature type="domain" description="3-keto-alpha-glucoside-1,2-lyase/3-keto-2-hydroxy-glucal hydratase" evidence="1">
    <location>
        <begin position="62"/>
        <end position="221"/>
    </location>
</feature>